<accession>A0A8B8L862</accession>
<dbReference type="GeneID" id="113863210"/>
<dbReference type="PANTHER" id="PTHR32278:SF111">
    <property type="entry name" value="F-BOX PROTEIN PP2-B12-RELATED"/>
    <property type="match status" value="1"/>
</dbReference>
<feature type="domain" description="F-box" evidence="1">
    <location>
        <begin position="13"/>
        <end position="59"/>
    </location>
</feature>
<reference evidence="2" key="1">
    <citation type="journal article" date="2019" name="Toxins">
        <title>Detection of Abrin-Like and Prepropulchellin-Like Toxin Genes and Transcripts Using Whole Genome Sequencing and Full-Length Transcript Sequencing of Abrus precatorius.</title>
        <authorList>
            <person name="Hovde B.T."/>
            <person name="Daligault H.E."/>
            <person name="Hanschen E.R."/>
            <person name="Kunde Y.A."/>
            <person name="Johnson M.B."/>
            <person name="Starkenburg S.R."/>
            <person name="Johnson S.L."/>
        </authorList>
    </citation>
    <scope>NUCLEOTIDE SEQUENCE [LARGE SCALE GENOMIC DNA]</scope>
</reference>
<name>A0A8B8L862_ABRPR</name>
<dbReference type="Pfam" id="PF14299">
    <property type="entry name" value="PP2"/>
    <property type="match status" value="1"/>
</dbReference>
<sequence length="321" mass="36019">MVNKVTVMETDNGGEFENLPEGCIANVLSFTTPHDACILSLVSSTFRSAAQSDVVWDRFLPSDYLAIISQSSAPLTFSSKKHLYLQLCQNPLLIDSGKKSFALDKPNGKKCYMLSARNLFIVWGDTPRYWRWTSVPTARFSEVAELVSVCWLEIKGRIKTHMLSPNTLYGAYLVYKQSDAGVYGFENQPFEVCVGVAGEGEGEGQKRTVYLEAERPRRPRQHIVPRRTRIFNLVRSRLLNTFDAAAAAAVPSHVEESVDSSRPGVEYPMKREDGWWEVELGEFFNGGGGEDKEVEMGVYEVKSGEWKGGIVVQGFEIRPKR</sequence>
<dbReference type="PROSITE" id="PS50181">
    <property type="entry name" value="FBOX"/>
    <property type="match status" value="1"/>
</dbReference>
<evidence type="ECO:0000259" key="1">
    <source>
        <dbReference type="PROSITE" id="PS50181"/>
    </source>
</evidence>
<dbReference type="SUPFAM" id="SSF81383">
    <property type="entry name" value="F-box domain"/>
    <property type="match status" value="1"/>
</dbReference>
<gene>
    <name evidence="3" type="primary">LOC113863210</name>
</gene>
<reference evidence="3" key="2">
    <citation type="submission" date="2025-08" db="UniProtKB">
        <authorList>
            <consortium name="RefSeq"/>
        </authorList>
    </citation>
    <scope>IDENTIFICATION</scope>
    <source>
        <tissue evidence="3">Young leaves</tissue>
    </source>
</reference>
<dbReference type="InterPro" id="IPR001810">
    <property type="entry name" value="F-box_dom"/>
</dbReference>
<dbReference type="PANTHER" id="PTHR32278">
    <property type="entry name" value="F-BOX DOMAIN-CONTAINING PROTEIN"/>
    <property type="match status" value="1"/>
</dbReference>
<organism evidence="2 3">
    <name type="scientific">Abrus precatorius</name>
    <name type="common">Indian licorice</name>
    <name type="synonym">Glycine abrus</name>
    <dbReference type="NCBI Taxonomy" id="3816"/>
    <lineage>
        <taxon>Eukaryota</taxon>
        <taxon>Viridiplantae</taxon>
        <taxon>Streptophyta</taxon>
        <taxon>Embryophyta</taxon>
        <taxon>Tracheophyta</taxon>
        <taxon>Spermatophyta</taxon>
        <taxon>Magnoliopsida</taxon>
        <taxon>eudicotyledons</taxon>
        <taxon>Gunneridae</taxon>
        <taxon>Pentapetalae</taxon>
        <taxon>rosids</taxon>
        <taxon>fabids</taxon>
        <taxon>Fabales</taxon>
        <taxon>Fabaceae</taxon>
        <taxon>Papilionoideae</taxon>
        <taxon>50 kb inversion clade</taxon>
        <taxon>NPAAA clade</taxon>
        <taxon>indigoferoid/millettioid clade</taxon>
        <taxon>Abreae</taxon>
        <taxon>Abrus</taxon>
    </lineage>
</organism>
<dbReference type="KEGG" id="aprc:113863210"/>
<evidence type="ECO:0000313" key="2">
    <source>
        <dbReference type="Proteomes" id="UP000694853"/>
    </source>
</evidence>
<dbReference type="InterPro" id="IPR025886">
    <property type="entry name" value="PP2-like"/>
</dbReference>
<dbReference type="Proteomes" id="UP000694853">
    <property type="component" value="Unplaced"/>
</dbReference>
<dbReference type="Gene3D" id="1.20.1280.50">
    <property type="match status" value="1"/>
</dbReference>
<dbReference type="OrthoDB" id="1918565at2759"/>
<dbReference type="RefSeq" id="XP_027352506.1">
    <property type="nucleotide sequence ID" value="XM_027496705.1"/>
</dbReference>
<dbReference type="InterPro" id="IPR036047">
    <property type="entry name" value="F-box-like_dom_sf"/>
</dbReference>
<proteinExistence type="predicted"/>
<dbReference type="Pfam" id="PF00646">
    <property type="entry name" value="F-box"/>
    <property type="match status" value="1"/>
</dbReference>
<dbReference type="AlphaFoldDB" id="A0A8B8L862"/>
<evidence type="ECO:0000313" key="3">
    <source>
        <dbReference type="RefSeq" id="XP_027352506.1"/>
    </source>
</evidence>
<dbReference type="SMART" id="SM00256">
    <property type="entry name" value="FBOX"/>
    <property type="match status" value="1"/>
</dbReference>
<keyword evidence="2" id="KW-1185">Reference proteome</keyword>
<dbReference type="CDD" id="cd22162">
    <property type="entry name" value="F-box_AtSKIP3-like"/>
    <property type="match status" value="1"/>
</dbReference>
<protein>
    <submittedName>
        <fullName evidence="3">F-box protein PP2-B12</fullName>
    </submittedName>
</protein>